<keyword evidence="3" id="KW-1185">Reference proteome</keyword>
<evidence type="ECO:0000313" key="3">
    <source>
        <dbReference type="Proteomes" id="UP001166286"/>
    </source>
</evidence>
<sequence length="216" mass="23834">MRMRRNTNVKISPPPTPRPSPSEKGGTKHPATRLLEGTPPPTIDDASPQSANDDHLVVTRGLSRVAGRVSKQPSSADIGLRHNQRVRRRFSIERCLKLVREADSSTHNSRAQKLSIAKENTDMLLKAAMDCTYRYLCLNEPNLPDITLDGLEAIVNDLVHTINVRDPSRGLRILGGRLGGQLLDSALARGLEGYTMQCEQDAEFDPVVQLSAWHAT</sequence>
<name>A0AA39R880_9LECA</name>
<feature type="region of interest" description="Disordered" evidence="1">
    <location>
        <begin position="1"/>
        <end position="53"/>
    </location>
</feature>
<proteinExistence type="predicted"/>
<dbReference type="AlphaFoldDB" id="A0AA39R880"/>
<organism evidence="2 3">
    <name type="scientific">Cladonia borealis</name>
    <dbReference type="NCBI Taxonomy" id="184061"/>
    <lineage>
        <taxon>Eukaryota</taxon>
        <taxon>Fungi</taxon>
        <taxon>Dikarya</taxon>
        <taxon>Ascomycota</taxon>
        <taxon>Pezizomycotina</taxon>
        <taxon>Lecanoromycetes</taxon>
        <taxon>OSLEUM clade</taxon>
        <taxon>Lecanoromycetidae</taxon>
        <taxon>Lecanorales</taxon>
        <taxon>Lecanorineae</taxon>
        <taxon>Cladoniaceae</taxon>
        <taxon>Cladonia</taxon>
    </lineage>
</organism>
<comment type="caution">
    <text evidence="2">The sequence shown here is derived from an EMBL/GenBank/DDBJ whole genome shotgun (WGS) entry which is preliminary data.</text>
</comment>
<gene>
    <name evidence="2" type="ORF">JMJ35_001258</name>
</gene>
<protein>
    <submittedName>
        <fullName evidence="2">Uncharacterized protein</fullName>
    </submittedName>
</protein>
<accession>A0AA39R880</accession>
<dbReference type="EMBL" id="JAFEKC020000002">
    <property type="protein sequence ID" value="KAK0516655.1"/>
    <property type="molecule type" value="Genomic_DNA"/>
</dbReference>
<dbReference type="Proteomes" id="UP001166286">
    <property type="component" value="Unassembled WGS sequence"/>
</dbReference>
<evidence type="ECO:0000313" key="2">
    <source>
        <dbReference type="EMBL" id="KAK0516655.1"/>
    </source>
</evidence>
<evidence type="ECO:0000256" key="1">
    <source>
        <dbReference type="SAM" id="MobiDB-lite"/>
    </source>
</evidence>
<reference evidence="2" key="1">
    <citation type="submission" date="2023-03" db="EMBL/GenBank/DDBJ databases">
        <title>Complete genome of Cladonia borealis.</title>
        <authorList>
            <person name="Park H."/>
        </authorList>
    </citation>
    <scope>NUCLEOTIDE SEQUENCE</scope>
    <source>
        <strain evidence="2">ANT050790</strain>
    </source>
</reference>